<protein>
    <submittedName>
        <fullName evidence="2">Uncharacterized protein</fullName>
    </submittedName>
</protein>
<evidence type="ECO:0000313" key="3">
    <source>
        <dbReference type="Proteomes" id="UP000324091"/>
    </source>
</evidence>
<sequence length="186" mass="20638">MMNYSDYDSDGYSSNEDADYVPSGDDLSEEDINQCEKEDPLHEEDDVPHPDPGKKEAKKKKNLVSSVRKKKKKAAVQVEEEKSEDQAGESKPAHKDDEASQKKKADDLWALFLSDVGSRPKACSAGSPSCSTAQGCLMMACIYRDGLMMACIYRDGLMMACIYRDGLMMACIYRDGLMMPDDGVHL</sequence>
<dbReference type="Proteomes" id="UP000324091">
    <property type="component" value="Chromosome 13"/>
</dbReference>
<gene>
    <name evidence="2" type="ORF">D4764_13G0008080</name>
</gene>
<dbReference type="PANTHER" id="PTHR48407">
    <property type="entry name" value="CRANIOFACIAL DEVELOPMENT PROTEIN 1"/>
    <property type="match status" value="1"/>
</dbReference>
<feature type="compositionally biased region" description="Basic residues" evidence="1">
    <location>
        <begin position="56"/>
        <end position="74"/>
    </location>
</feature>
<accession>A0A5C6PAE5</accession>
<keyword evidence="3" id="KW-1185">Reference proteome</keyword>
<feature type="compositionally biased region" description="Basic and acidic residues" evidence="1">
    <location>
        <begin position="91"/>
        <end position="102"/>
    </location>
</feature>
<dbReference type="AlphaFoldDB" id="A0A5C6PAE5"/>
<proteinExistence type="predicted"/>
<organism evidence="2 3">
    <name type="scientific">Takifugu flavidus</name>
    <name type="common">sansaifugu</name>
    <dbReference type="NCBI Taxonomy" id="433684"/>
    <lineage>
        <taxon>Eukaryota</taxon>
        <taxon>Metazoa</taxon>
        <taxon>Chordata</taxon>
        <taxon>Craniata</taxon>
        <taxon>Vertebrata</taxon>
        <taxon>Euteleostomi</taxon>
        <taxon>Actinopterygii</taxon>
        <taxon>Neopterygii</taxon>
        <taxon>Teleostei</taxon>
        <taxon>Neoteleostei</taxon>
        <taxon>Acanthomorphata</taxon>
        <taxon>Eupercaria</taxon>
        <taxon>Tetraodontiformes</taxon>
        <taxon>Tetradontoidea</taxon>
        <taxon>Tetraodontidae</taxon>
        <taxon>Takifugu</taxon>
    </lineage>
</organism>
<comment type="caution">
    <text evidence="2">The sequence shown here is derived from an EMBL/GenBank/DDBJ whole genome shotgun (WGS) entry which is preliminary data.</text>
</comment>
<evidence type="ECO:0000313" key="2">
    <source>
        <dbReference type="EMBL" id="TWW76146.1"/>
    </source>
</evidence>
<reference evidence="2 3" key="1">
    <citation type="submission" date="2019-04" db="EMBL/GenBank/DDBJ databases">
        <title>Chromosome genome assembly for Takifugu flavidus.</title>
        <authorList>
            <person name="Xiao S."/>
        </authorList>
    </citation>
    <scope>NUCLEOTIDE SEQUENCE [LARGE SCALE GENOMIC DNA]</scope>
    <source>
        <strain evidence="2">HTHZ2018</strain>
        <tissue evidence="2">Muscle</tissue>
    </source>
</reference>
<dbReference type="GO" id="GO:0000812">
    <property type="term" value="C:Swr1 complex"/>
    <property type="evidence" value="ECO:0007669"/>
    <property type="project" value="TreeGrafter"/>
</dbReference>
<dbReference type="InterPro" id="IPR027124">
    <property type="entry name" value="Swc5/CFDP1/2"/>
</dbReference>
<evidence type="ECO:0000256" key="1">
    <source>
        <dbReference type="SAM" id="MobiDB-lite"/>
    </source>
</evidence>
<dbReference type="EMBL" id="RHFK02000005">
    <property type="protein sequence ID" value="TWW76146.1"/>
    <property type="molecule type" value="Genomic_DNA"/>
</dbReference>
<feature type="region of interest" description="Disordered" evidence="1">
    <location>
        <begin position="1"/>
        <end position="102"/>
    </location>
</feature>
<dbReference type="PANTHER" id="PTHR48407:SF1">
    <property type="entry name" value="CRANIOFACIAL DEVELOPMENT PROTEIN 1"/>
    <property type="match status" value="1"/>
</dbReference>
<feature type="compositionally biased region" description="Low complexity" evidence="1">
    <location>
        <begin position="1"/>
        <end position="14"/>
    </location>
</feature>
<name>A0A5C6PAE5_9TELE</name>